<feature type="domain" description="Tail spike" evidence="2">
    <location>
        <begin position="90"/>
        <end position="353"/>
    </location>
</feature>
<dbReference type="InterPro" id="IPR010572">
    <property type="entry name" value="Tail_dom"/>
</dbReference>
<evidence type="ECO:0000313" key="6">
    <source>
        <dbReference type="Proteomes" id="UP000380386"/>
    </source>
</evidence>
<protein>
    <submittedName>
        <fullName evidence="5">Uncharacterized protein</fullName>
    </submittedName>
</protein>
<evidence type="ECO:0000313" key="7">
    <source>
        <dbReference type="Proteomes" id="UP000436655"/>
    </source>
</evidence>
<evidence type="ECO:0000259" key="3">
    <source>
        <dbReference type="Pfam" id="PF18994"/>
    </source>
</evidence>
<dbReference type="Gene3D" id="6.20.110.10">
    <property type="match status" value="1"/>
</dbReference>
<reference evidence="6 7" key="1">
    <citation type="journal article" date="2019" name="Syst. Appl. Microbiol.">
        <title>Polyphasic characterization of two novel Lactobacillus spp. isolated from blown salami packages: Description of Lactobacillus halodurans sp. nov. and Lactobacillus salsicarnum sp. nov.</title>
        <authorList>
            <person name="Schuster J.A."/>
            <person name="Klingl A."/>
            <person name="Vogel R.F."/>
            <person name="Ehrmann M.A."/>
        </authorList>
    </citation>
    <scope>NUCLEOTIDE SEQUENCE [LARGE SCALE GENOMIC DNA]</scope>
    <source>
        <strain evidence="4 7">TMW 1.2098</strain>
        <strain evidence="5 6">TMW 1.2118</strain>
    </source>
</reference>
<dbReference type="Gene3D" id="3.55.50.40">
    <property type="match status" value="1"/>
</dbReference>
<dbReference type="Pfam" id="PF06605">
    <property type="entry name" value="Prophage_tail"/>
    <property type="match status" value="1"/>
</dbReference>
<keyword evidence="7" id="KW-1185">Reference proteome</keyword>
<feature type="domain" description="Prophage endopeptidase tail N-terminal" evidence="3">
    <location>
        <begin position="3"/>
        <end position="74"/>
    </location>
</feature>
<proteinExistence type="predicted"/>
<evidence type="ECO:0000313" key="4">
    <source>
        <dbReference type="EMBL" id="MQS44238.1"/>
    </source>
</evidence>
<reference evidence="4" key="2">
    <citation type="submission" date="2019-05" db="EMBL/GenBank/DDBJ databases">
        <authorList>
            <person name="Schuster J.A."/>
            <person name="Ehrmann M.A."/>
        </authorList>
    </citation>
    <scope>NUCLEOTIDE SEQUENCE</scope>
    <source>
        <strain evidence="4">TMW 1.2098</strain>
    </source>
</reference>
<sequence>MLFISDLSNNEQPLLVNDVHVTKQLNAVEQIDFTTINVPENESAFKMLQPRSIVTLPETNEMYRISENDGATMGSQYQRTLTGLQVLQDLDDRLVEDKLSGVQTIESVMDFLIKGTKFTYTVHDPIKSFDFGEDGIGGEHALSIFTDTVVSDFKIEFTTNGYHIDIYNALGKRNAFVFISGEDIYTLAETGDYTQIRTHIYGEGKTTETTTDTGSSSDSSDSSSDDSKDTSKTTSSTIKAEYTSPNASIYGIIDDDLYTNDNATTQQQLIDEMKAKLVDYPLIQYTANTNKFEEANPAGKLNDASMGNWGFIKDRNGTDIETRIIQEDLYPQSNQEDTLTFGNFVLDPNKMLAKMQSNHSYDMKTIKDMISKTSNNNSSTTIENQFGISKVGEVTDD</sequence>
<dbReference type="Pfam" id="PF18994">
    <property type="entry name" value="Prophage_tailD1"/>
    <property type="match status" value="1"/>
</dbReference>
<feature type="region of interest" description="Disordered" evidence="1">
    <location>
        <begin position="205"/>
        <end position="237"/>
    </location>
</feature>
<dbReference type="EMBL" id="VDFN01000001">
    <property type="protein sequence ID" value="MQS44238.1"/>
    <property type="molecule type" value="Genomic_DNA"/>
</dbReference>
<evidence type="ECO:0000256" key="1">
    <source>
        <dbReference type="SAM" id="MobiDB-lite"/>
    </source>
</evidence>
<dbReference type="EMBL" id="VDFM01000001">
    <property type="protein sequence ID" value="MQS51657.1"/>
    <property type="molecule type" value="Genomic_DNA"/>
</dbReference>
<dbReference type="AlphaFoldDB" id="A0A5P0ZF28"/>
<dbReference type="InterPro" id="IPR044051">
    <property type="entry name" value="Prophage_tail_N"/>
</dbReference>
<accession>A0A5P0ZF28</accession>
<dbReference type="RefSeq" id="WP_153381748.1">
    <property type="nucleotide sequence ID" value="NZ_VDFM01000001.1"/>
</dbReference>
<evidence type="ECO:0000313" key="5">
    <source>
        <dbReference type="EMBL" id="MQS51657.1"/>
    </source>
</evidence>
<dbReference type="OrthoDB" id="2311165at2"/>
<dbReference type="Proteomes" id="UP000380386">
    <property type="component" value="Unassembled WGS sequence"/>
</dbReference>
<feature type="compositionally biased region" description="Low complexity" evidence="1">
    <location>
        <begin position="207"/>
        <end position="222"/>
    </location>
</feature>
<dbReference type="Proteomes" id="UP000436655">
    <property type="component" value="Unassembled WGS sequence"/>
</dbReference>
<name>A0A5P0ZF28_9LACO</name>
<comment type="caution">
    <text evidence="5">The sequence shown here is derived from an EMBL/GenBank/DDBJ whole genome shotgun (WGS) entry which is preliminary data.</text>
</comment>
<gene>
    <name evidence="5" type="ORF">FHL02_01350</name>
    <name evidence="4" type="ORF">FHL03_01920</name>
</gene>
<evidence type="ECO:0000259" key="2">
    <source>
        <dbReference type="Pfam" id="PF06605"/>
    </source>
</evidence>
<organism evidence="5 6">
    <name type="scientific">Companilactobacillus mishanensis</name>
    <dbReference type="NCBI Taxonomy" id="2486008"/>
    <lineage>
        <taxon>Bacteria</taxon>
        <taxon>Bacillati</taxon>
        <taxon>Bacillota</taxon>
        <taxon>Bacilli</taxon>
        <taxon>Lactobacillales</taxon>
        <taxon>Lactobacillaceae</taxon>
        <taxon>Companilactobacillus</taxon>
    </lineage>
</organism>